<dbReference type="Proteomes" id="UP001474421">
    <property type="component" value="Unassembled WGS sequence"/>
</dbReference>
<dbReference type="InterPro" id="IPR014721">
    <property type="entry name" value="Ribsml_uS5_D2-typ_fold_subgr"/>
</dbReference>
<dbReference type="PROSITE" id="PS52040">
    <property type="entry name" value="TOPO_IIA"/>
    <property type="match status" value="1"/>
</dbReference>
<dbReference type="InterPro" id="IPR013758">
    <property type="entry name" value="Topo_IIA_A/C_ab"/>
</dbReference>
<evidence type="ECO:0000256" key="26">
    <source>
        <dbReference type="ARBA" id="ARBA00029604"/>
    </source>
</evidence>
<feature type="region of interest" description="Disordered" evidence="30">
    <location>
        <begin position="516"/>
        <end position="572"/>
    </location>
</feature>
<dbReference type="Pfam" id="PF04721">
    <property type="entry name" value="PAW"/>
    <property type="match status" value="1"/>
</dbReference>
<dbReference type="InterPro" id="IPR034157">
    <property type="entry name" value="TOPRIM_TopoII"/>
</dbReference>
<feature type="region of interest" description="Disordered" evidence="30">
    <location>
        <begin position="2073"/>
        <end position="2092"/>
    </location>
</feature>
<evidence type="ECO:0000313" key="35">
    <source>
        <dbReference type="Proteomes" id="UP001474421"/>
    </source>
</evidence>
<evidence type="ECO:0000256" key="23">
    <source>
        <dbReference type="ARBA" id="ARBA00023235"/>
    </source>
</evidence>
<feature type="compositionally biased region" description="Gly residues" evidence="30">
    <location>
        <begin position="516"/>
        <end position="540"/>
    </location>
</feature>
<evidence type="ECO:0000256" key="11">
    <source>
        <dbReference type="ARBA" id="ARBA00012158"/>
    </source>
</evidence>
<keyword evidence="21 29" id="KW-0799">Topoisomerase</keyword>
<dbReference type="GO" id="GO:0005730">
    <property type="term" value="C:nucleolus"/>
    <property type="evidence" value="ECO:0007669"/>
    <property type="project" value="UniProtKB-SubCell"/>
</dbReference>
<keyword evidence="15" id="KW-0479">Metal-binding</keyword>
<keyword evidence="23 29" id="KW-0413">Isomerase</keyword>
<evidence type="ECO:0000256" key="27">
    <source>
        <dbReference type="ARBA" id="ARBA00032901"/>
    </source>
</evidence>
<dbReference type="InterPro" id="IPR002205">
    <property type="entry name" value="Topo_IIA_dom_A"/>
</dbReference>
<sequence length="2110" mass="239421">MTTESIFLKTLESNFLHVMVYENPVLQKKALACIPLQNLKKQAQKKLTQAQKLDRDCILREEDILLVELINWFKCSFFKWVDSLPCSKCGGQTETKDNLSPNEDDLRWDASRVENHFCNQCKFSNRFPRYNNPEKLLEIRQGRCGEWANCFTLCCRAVGFEARYIWDATDHVWTEVYSVSQKRWLHCDCCENVCDKPLLYEIGWGKKLSYIIAFSKEEIVDVTWRYSCKHEELLSRRTQVKETVLRETINNLNKSRQQILSEARKNELLQRLIVELVEFISPKTPKPGEFDGRESGSLAWRVARGEIALETKEIVFIPTVKEKASKLFHLSYNIVEDCYTRISNNNEKISGWENGVWKMYSLGRKVESDWKMVYLARKEGFSSGYICWKFECGSVGLKIDNISIRTSNQTFESGRVKWTLHSGSIAVDVNGDKRLHSYPDISNTTNLLSSKEQRNLDCPKSSFRKRLLEALPTEAMRAPARELGGKNLWIGNTSSRPPKLRCRKRGCECSCSPGGGGGGGGGGDGGNGSGGTGGGGGSGGLTWVTLFDNQNNASKKEEPEQTNKNDSKKMSVERVYQKKTQLEHILLRPDTYIGSVEPLTQLMWVFDEDTGMNCREVTFVPGLYKIFDEILVNAADNKQRDKNMTCIKISIDPESNIISIWNNGKGIPVVEHKVEKMYVPALIFGQLLTSSNYDDDEKKVTGGRNGYGAKLCNIFSTKFTVETACKEYKHSFKQTWMNNMLKTSDPKIKHFEGDDYTCVTFQPDLSKFKMEKLDKDIVALMTRRAYDLAGACKGVKVMLNGKKLPVNGFRSYVDLYVKDKLDETGLALKVIHEFANERWDVCLTLSEKGFQQISFVNSIATTKGGRHVDYVVDQIVGKLIEVVKKKNKAGVSVKPFQVKNHIWVFINCLIENPSFDSQTKENMTLQPKGFGSKCQLSEKFFKAASNCGIVESILNWVKFKAQIQLNKKCSSVKHSKIKGIPKLDDANDAGGKHSLDCTLILTEGDSAKSLAVSGLGVIGRDRYGVFPLRGKILNVREASHKQIMENAEINNIIKIVGLQYKKSYEDPESLKTLRYGKIMIMTDQDQDGSHIKGLLINFIHHNWPSLLKHGFLEEFITPIVKASKNKQELSFYSIPEFDEWKKHMENHKAWKIKYYKGLGTSTAKEAKEYFADMERHRILFRYAGPEDDAAITLAFSKKKIDDRKEWLTNFMEDRRQRRLHGLPEQFLYGTATKHLTYNDFINKELILFSNSDNERSIPSLVDGFKPGQRKVLYTCCKRNDKREVKVAQLAGSVAEMSAYHHGEQALMMTIVNLAQNFVGSNNISLLQPIGQFGTRLHGGKDAASPRYIFTMLSPLARLLFPAVDDNLLKFLYDDNQRVEPEWYIPIIPMVLINGAEGIGTGWACKIPNYDTREIVNNVRRMLDGLDPHPMLPNYKNFKGTIQELGQNQYVVSGEIFVVDRNTVEITELPVRTWTQVYKEQVLEPMLNGTEKTPALISDYKEYHTDTTVKFVVKMTEEKLAQAEAAGLHKVFKLQTSLTCNSMVLFDHMGCLKKYETVQDILKEFFDLRLNYYGLQNKSKRDLIQMLVQRGYESDPVKAWKEAQEKAAEEEEMQNLNDDSSSSSGSTSGPDFNYILNMSLWCLTKEKVEEIIKQRDTKGKELGDLKRKSSSDLWKEDLAAFIEELDKVEAQEREDVLAGMTGKPIKGKVGKPKMKKLHLEETMPSPFGRRIVPQITSAMKADASKKLLKKKKGDLDTSAIKLEFDEEFGGTSIEGTGEDLLNTSVPVIKTPKPKREKKEPGTRVRRTPSVTKTSAKKVKKRNPWSDDESKSESDLEENDPVIIPRDSLLRRAAAERPKYTFDFSEEEDADDDEDANNNNDLNELKVKASPNINDREDEFVPSDSLEKDEYDFSPIKSKPSPEKTSQDKTNQDFGNLFTFPSYSRKANIDTSKFDSDEEDSTSVFSSSFIPKQTETLSSKTVVTKKAKLSSDVPSKLKRSPKPKKMEIINSDSESEFGIPKKSIVPKGKGRGAKKRKASGSENEGEYNPGGKPPKSIVSKKLKKTAFDQDSDVDIFPSDFASETTSRPRTGRARKEVKYFAESDEDDDFAMF</sequence>
<dbReference type="Gene3D" id="2.20.25.10">
    <property type="match status" value="1"/>
</dbReference>
<feature type="domain" description="Toprim" evidence="31">
    <location>
        <begin position="997"/>
        <end position="1114"/>
    </location>
</feature>
<dbReference type="FunFam" id="2.60.120.1020:FF:000001">
    <property type="entry name" value="Peptide-N(4)-(N-acetyl-beta-glucosaminyl)asparagine amidase"/>
    <property type="match status" value="1"/>
</dbReference>
<dbReference type="FunFam" id="3.30.1360.40:FF:000003">
    <property type="entry name" value="DNA topoisomerase 2"/>
    <property type="match status" value="1"/>
</dbReference>
<dbReference type="GO" id="GO:0005654">
    <property type="term" value="C:nucleoplasm"/>
    <property type="evidence" value="ECO:0007669"/>
    <property type="project" value="UniProtKB-SubCell"/>
</dbReference>
<dbReference type="PROSITE" id="PS50880">
    <property type="entry name" value="TOPRIM"/>
    <property type="match status" value="1"/>
</dbReference>
<feature type="compositionally biased region" description="Basic residues" evidence="30">
    <location>
        <begin position="2026"/>
        <end position="2036"/>
    </location>
</feature>
<evidence type="ECO:0000256" key="7">
    <source>
        <dbReference type="ARBA" id="ARBA00004604"/>
    </source>
</evidence>
<dbReference type="Pfam" id="PF16898">
    <property type="entry name" value="TOPRIM_C"/>
    <property type="match status" value="1"/>
</dbReference>
<evidence type="ECO:0000256" key="13">
    <source>
        <dbReference type="ARBA" id="ARBA00018546"/>
    </source>
</evidence>
<dbReference type="InterPro" id="IPR013757">
    <property type="entry name" value="Topo_IIA_A_a_sf"/>
</dbReference>
<dbReference type="CDD" id="cd16930">
    <property type="entry name" value="HATPase_TopII-like"/>
    <property type="match status" value="1"/>
</dbReference>
<dbReference type="PROSITE" id="PS51398">
    <property type="entry name" value="PAW"/>
    <property type="match status" value="1"/>
</dbReference>
<dbReference type="InterPro" id="IPR012542">
    <property type="entry name" value="DTHCT"/>
</dbReference>
<dbReference type="FunFam" id="3.30.565.10:FF:000004">
    <property type="entry name" value="DNA topoisomerase 2"/>
    <property type="match status" value="1"/>
</dbReference>
<evidence type="ECO:0000256" key="8">
    <source>
        <dbReference type="ARBA" id="ARBA00004642"/>
    </source>
</evidence>
<dbReference type="InterPro" id="IPR002931">
    <property type="entry name" value="Transglutaminase-like"/>
</dbReference>
<evidence type="ECO:0000256" key="12">
    <source>
        <dbReference type="ARBA" id="ARBA00012895"/>
    </source>
</evidence>
<dbReference type="EC" id="3.5.1.52" evidence="11"/>
<feature type="region of interest" description="Disordered" evidence="30">
    <location>
        <begin position="1949"/>
        <end position="1968"/>
    </location>
</feature>
<dbReference type="GO" id="GO:0006265">
    <property type="term" value="P:DNA topological change"/>
    <property type="evidence" value="ECO:0007669"/>
    <property type="project" value="UniProtKB-UniRule"/>
</dbReference>
<dbReference type="Gene3D" id="2.60.120.1020">
    <property type="entry name" value="Peptide N glycanase, PAW domain"/>
    <property type="match status" value="1"/>
</dbReference>
<organism evidence="34 35">
    <name type="scientific">Crotalus adamanteus</name>
    <name type="common">Eastern diamondback rattlesnake</name>
    <dbReference type="NCBI Taxonomy" id="8729"/>
    <lineage>
        <taxon>Eukaryota</taxon>
        <taxon>Metazoa</taxon>
        <taxon>Chordata</taxon>
        <taxon>Craniata</taxon>
        <taxon>Vertebrata</taxon>
        <taxon>Euteleostomi</taxon>
        <taxon>Lepidosauria</taxon>
        <taxon>Squamata</taxon>
        <taxon>Bifurcata</taxon>
        <taxon>Unidentata</taxon>
        <taxon>Episquamata</taxon>
        <taxon>Toxicofera</taxon>
        <taxon>Serpentes</taxon>
        <taxon>Colubroidea</taxon>
        <taxon>Viperidae</taxon>
        <taxon>Crotalinae</taxon>
        <taxon>Crotalus</taxon>
    </lineage>
</organism>
<dbReference type="InterPro" id="IPR006588">
    <property type="entry name" value="Peptide_N_glycanase_PAW_dom"/>
</dbReference>
<evidence type="ECO:0000256" key="5">
    <source>
        <dbReference type="ARBA" id="ARBA00001947"/>
    </source>
</evidence>
<feature type="compositionally biased region" description="Basic residues" evidence="30">
    <location>
        <begin position="1704"/>
        <end position="1715"/>
    </location>
</feature>
<dbReference type="GO" id="GO:0000819">
    <property type="term" value="P:sister chromatid segregation"/>
    <property type="evidence" value="ECO:0007669"/>
    <property type="project" value="TreeGrafter"/>
</dbReference>
<dbReference type="SUPFAM" id="SSF49785">
    <property type="entry name" value="Galactose-binding domain-like"/>
    <property type="match status" value="1"/>
</dbReference>
<evidence type="ECO:0000256" key="4">
    <source>
        <dbReference type="ARBA" id="ARBA00001946"/>
    </source>
</evidence>
<evidence type="ECO:0000259" key="33">
    <source>
        <dbReference type="PROSITE" id="PS52040"/>
    </source>
</evidence>
<dbReference type="PRINTS" id="PR01158">
    <property type="entry name" value="TOPISMRASEII"/>
</dbReference>
<dbReference type="InterPro" id="IPR001241">
    <property type="entry name" value="Topo_IIA"/>
</dbReference>
<feature type="compositionally biased region" description="Basic and acidic residues" evidence="30">
    <location>
        <begin position="1918"/>
        <end position="1929"/>
    </location>
</feature>
<keyword evidence="17" id="KW-0378">Hydrolase</keyword>
<dbReference type="Gene3D" id="3.40.50.670">
    <property type="match status" value="1"/>
</dbReference>
<evidence type="ECO:0000256" key="15">
    <source>
        <dbReference type="ARBA" id="ARBA00022723"/>
    </source>
</evidence>
<evidence type="ECO:0000256" key="28">
    <source>
        <dbReference type="PROSITE-ProRule" id="PRU00731"/>
    </source>
</evidence>
<keyword evidence="19" id="KW-0067">ATP-binding</keyword>
<dbReference type="SMART" id="SM00613">
    <property type="entry name" value="PAW"/>
    <property type="match status" value="1"/>
</dbReference>
<dbReference type="PANTHER" id="PTHR10169:SF36">
    <property type="entry name" value="DNA TOPOISOMERASE 2-BETA"/>
    <property type="match status" value="1"/>
</dbReference>
<dbReference type="Pfam" id="PF00204">
    <property type="entry name" value="DNA_gyraseB"/>
    <property type="match status" value="1"/>
</dbReference>
<keyword evidence="24" id="KW-0539">Nucleus</keyword>
<evidence type="ECO:0000256" key="1">
    <source>
        <dbReference type="ARBA" id="ARBA00000185"/>
    </source>
</evidence>
<reference evidence="34 35" key="1">
    <citation type="journal article" date="2024" name="Proc. Natl. Acad. Sci. U.S.A.">
        <title>The genetic regulatory architecture and epigenomic basis for age-related changes in rattlesnake venom.</title>
        <authorList>
            <person name="Hogan M.P."/>
            <person name="Holding M.L."/>
            <person name="Nystrom G.S."/>
            <person name="Colston T.J."/>
            <person name="Bartlett D.A."/>
            <person name="Mason A.J."/>
            <person name="Ellsworth S.A."/>
            <person name="Rautsaw R.M."/>
            <person name="Lawrence K.C."/>
            <person name="Strickland J.L."/>
            <person name="He B."/>
            <person name="Fraser P."/>
            <person name="Margres M.J."/>
            <person name="Gilbert D.M."/>
            <person name="Gibbs H.L."/>
            <person name="Parkinson C.L."/>
            <person name="Rokyta D.R."/>
        </authorList>
    </citation>
    <scope>NUCLEOTIDE SEQUENCE [LARGE SCALE GENOMIC DNA]</scope>
    <source>
        <strain evidence="34">DRR0105</strain>
    </source>
</reference>
<comment type="subcellular location">
    <subcellularLocation>
        <location evidence="6">Cytoplasm</location>
    </subcellularLocation>
    <subcellularLocation>
        <location evidence="7">Nucleus</location>
        <location evidence="7">Nucleolus</location>
    </subcellularLocation>
    <subcellularLocation>
        <location evidence="8">Nucleus</location>
        <location evidence="8">Nucleoplasm</location>
    </subcellularLocation>
</comment>
<evidence type="ECO:0000256" key="3">
    <source>
        <dbReference type="ARBA" id="ARBA00001913"/>
    </source>
</evidence>
<comment type="caution">
    <text evidence="34">The sequence shown here is derived from an EMBL/GenBank/DDBJ whole genome shotgun (WGS) entry which is preliminary data.</text>
</comment>
<feature type="active site" description="O-(5'-phospho-DNA)-tyrosine intermediate" evidence="29">
    <location>
        <position position="1347"/>
    </location>
</feature>
<keyword evidence="35" id="KW-1185">Reference proteome</keyword>
<dbReference type="Gene3D" id="3.30.565.10">
    <property type="entry name" value="Histidine kinase-like ATPase, C-terminal domain"/>
    <property type="match status" value="1"/>
</dbReference>
<evidence type="ECO:0000256" key="6">
    <source>
        <dbReference type="ARBA" id="ARBA00004496"/>
    </source>
</evidence>
<dbReference type="SMART" id="SM00434">
    <property type="entry name" value="TOP4c"/>
    <property type="match status" value="1"/>
</dbReference>
<dbReference type="GO" id="GO:0005524">
    <property type="term" value="F:ATP binding"/>
    <property type="evidence" value="ECO:0007669"/>
    <property type="project" value="UniProtKB-KW"/>
</dbReference>
<dbReference type="Pfam" id="PF08070">
    <property type="entry name" value="DTHCT"/>
    <property type="match status" value="1"/>
</dbReference>
<comment type="cofactor">
    <cofactor evidence="3">
        <name>Ca(2+)</name>
        <dbReference type="ChEBI" id="CHEBI:29108"/>
    </cofactor>
</comment>
<dbReference type="CDD" id="cd03365">
    <property type="entry name" value="TOPRIM_TopoIIA"/>
    <property type="match status" value="1"/>
</dbReference>
<evidence type="ECO:0000256" key="2">
    <source>
        <dbReference type="ARBA" id="ARBA00001650"/>
    </source>
</evidence>
<dbReference type="FunFam" id="3.40.50.670:FF:000001">
    <property type="entry name" value="DNA topoisomerase 2"/>
    <property type="match status" value="2"/>
</dbReference>
<dbReference type="Gene3D" id="1.10.268.10">
    <property type="entry name" value="Topoisomerase, domain 3"/>
    <property type="match status" value="1"/>
</dbReference>
<evidence type="ECO:0000259" key="32">
    <source>
        <dbReference type="PROSITE" id="PS51398"/>
    </source>
</evidence>
<dbReference type="SUPFAM" id="SSF54211">
    <property type="entry name" value="Ribosomal protein S5 domain 2-like"/>
    <property type="match status" value="1"/>
</dbReference>
<feature type="region of interest" description="Disordered" evidence="30">
    <location>
        <begin position="1770"/>
        <end position="1937"/>
    </location>
</feature>
<evidence type="ECO:0000256" key="20">
    <source>
        <dbReference type="ARBA" id="ARBA00022842"/>
    </source>
</evidence>
<comment type="catalytic activity">
    <reaction evidence="2">
        <text>Hydrolysis of an N(4)-(acetyl-beta-D-glucosaminyl)asparagine residue in which the glucosamine residue may be further glycosylated, to yield a (substituted) N-acetyl-beta-D-glucosaminylamine and a peptide containing an aspartate residue.</text>
        <dbReference type="EC" id="3.5.1.52"/>
    </reaction>
</comment>
<evidence type="ECO:0000256" key="14">
    <source>
        <dbReference type="ARBA" id="ARBA00022490"/>
    </source>
</evidence>
<dbReference type="InterPro" id="IPR031660">
    <property type="entry name" value="TOPRIM_C"/>
</dbReference>
<dbReference type="PANTHER" id="PTHR10169">
    <property type="entry name" value="DNA TOPOISOMERASE/GYRASE"/>
    <property type="match status" value="1"/>
</dbReference>
<dbReference type="GO" id="GO:0005737">
    <property type="term" value="C:cytoplasm"/>
    <property type="evidence" value="ECO:0007669"/>
    <property type="project" value="UniProtKB-SubCell"/>
</dbReference>
<dbReference type="FunFam" id="3.30.230.10:FF:000008">
    <property type="entry name" value="DNA topoisomerase 2"/>
    <property type="match status" value="1"/>
</dbReference>
<comment type="similarity">
    <text evidence="9 28">Belongs to the transglutaminase-like superfamily. PNGase family.</text>
</comment>
<dbReference type="InterPro" id="IPR018522">
    <property type="entry name" value="TopoIIA_CS"/>
</dbReference>
<feature type="compositionally biased region" description="Basic and acidic residues" evidence="30">
    <location>
        <begin position="554"/>
        <end position="572"/>
    </location>
</feature>
<dbReference type="SUPFAM" id="SSF55874">
    <property type="entry name" value="ATPase domain of HSP90 chaperone/DNA topoisomerase II/histidine kinase"/>
    <property type="match status" value="1"/>
</dbReference>
<feature type="compositionally biased region" description="Basic and acidic residues" evidence="30">
    <location>
        <begin position="1822"/>
        <end position="1832"/>
    </location>
</feature>
<dbReference type="InterPro" id="IPR038765">
    <property type="entry name" value="Papain-like_cys_pep_sf"/>
</dbReference>
<dbReference type="InterPro" id="IPR006171">
    <property type="entry name" value="TOPRIM_dom"/>
</dbReference>
<feature type="domain" description="Topo IIA-type catalytic" evidence="33">
    <location>
        <begin position="1257"/>
        <end position="1677"/>
    </location>
</feature>
<dbReference type="GO" id="GO:0000712">
    <property type="term" value="P:resolution of meiotic recombination intermediates"/>
    <property type="evidence" value="ECO:0007669"/>
    <property type="project" value="TreeGrafter"/>
</dbReference>
<comment type="catalytic activity">
    <reaction evidence="1 29">
        <text>ATP-dependent breakage, passage and rejoining of double-stranded DNA.</text>
        <dbReference type="EC" id="5.6.2.2"/>
    </reaction>
</comment>
<dbReference type="FunFam" id="3.90.199.10:FF:000002">
    <property type="entry name" value="DNA topoisomerase 2"/>
    <property type="match status" value="1"/>
</dbReference>
<comment type="function">
    <text evidence="25">Specifically deglycosylates the denatured form of N-linked glycoproteins in the cytoplasm and assists their proteasome-mediated degradation. Cleaves the beta-aspartyl-glucosamine (GlcNAc) of the glycan and the amide side chain of Asn, converting Asn to Asp. Prefers proteins containing high-mannose over those bearing complex type oligosaccharides. Can recognize misfolded proteins in the endoplasmic reticulum that are exported to the cytosol to be destroyed and deglycosylate them, while it has no activity toward native proteins. Deglycosylation is a prerequisite for subsequent proteasome-mediated degradation of some, but not all, misfolded glycoproteins.</text>
</comment>
<dbReference type="GO" id="GO:0000224">
    <property type="term" value="F:peptide-N4-(N-acetyl-beta-glucosaminyl)asparagine amidase activity"/>
    <property type="evidence" value="ECO:0007669"/>
    <property type="project" value="UniProtKB-EC"/>
</dbReference>
<keyword evidence="22 29" id="KW-0238">DNA-binding</keyword>
<comment type="similarity">
    <text evidence="10">Belongs to the type II topoisomerase family.</text>
</comment>
<gene>
    <name evidence="34" type="ORF">NXF25_019770</name>
</gene>
<evidence type="ECO:0000256" key="16">
    <source>
        <dbReference type="ARBA" id="ARBA00022741"/>
    </source>
</evidence>
<evidence type="ECO:0000313" key="34">
    <source>
        <dbReference type="EMBL" id="KAK9396409.1"/>
    </source>
</evidence>
<feature type="compositionally biased region" description="Acidic residues" evidence="30">
    <location>
        <begin position="1894"/>
        <end position="1910"/>
    </location>
</feature>
<dbReference type="InterPro" id="IPR050634">
    <property type="entry name" value="DNA_Topoisomerase_II"/>
</dbReference>
<dbReference type="InterPro" id="IPR036890">
    <property type="entry name" value="HATPase_C_sf"/>
</dbReference>
<dbReference type="InterPro" id="IPR003594">
    <property type="entry name" value="HATPase_dom"/>
</dbReference>
<comment type="cofactor">
    <cofactor evidence="4">
        <name>Mg(2+)</name>
        <dbReference type="ChEBI" id="CHEBI:18420"/>
    </cofactor>
</comment>
<protein>
    <recommendedName>
        <fullName evidence="13">Peptide-N(4)-(N-acetyl-beta-glucosaminyl)asparagine amidase</fullName>
        <ecNumber evidence="11">3.5.1.52</ecNumber>
        <ecNumber evidence="12">5.6.2.2</ecNumber>
    </recommendedName>
    <alternativeName>
        <fullName evidence="26">N-glycanase 1</fullName>
    </alternativeName>
    <alternativeName>
        <fullName evidence="27">Peptide:N-glycanase</fullName>
    </alternativeName>
</protein>
<dbReference type="FunFam" id="2.20.25.10:FF:000011">
    <property type="entry name" value="peptide-N(4)-(N-acetyl-beta- glucosaminyl)asparagine amidase"/>
    <property type="match status" value="1"/>
</dbReference>
<feature type="domain" description="PAW" evidence="32">
    <location>
        <begin position="289"/>
        <end position="488"/>
    </location>
</feature>
<feature type="region of interest" description="Disordered" evidence="30">
    <location>
        <begin position="1702"/>
        <end position="1728"/>
    </location>
</feature>
<dbReference type="Pfam" id="PF01751">
    <property type="entry name" value="Toprim"/>
    <property type="match status" value="1"/>
</dbReference>
<dbReference type="Gene3D" id="3.90.199.10">
    <property type="entry name" value="Topoisomerase II, domain 5"/>
    <property type="match status" value="1"/>
</dbReference>
<dbReference type="GO" id="GO:0003677">
    <property type="term" value="F:DNA binding"/>
    <property type="evidence" value="ECO:0007669"/>
    <property type="project" value="UniProtKB-UniRule"/>
</dbReference>
<feature type="compositionally biased region" description="Acidic residues" evidence="30">
    <location>
        <begin position="1862"/>
        <end position="1874"/>
    </location>
</feature>
<evidence type="ECO:0000256" key="17">
    <source>
        <dbReference type="ARBA" id="ARBA00022801"/>
    </source>
</evidence>
<dbReference type="EMBL" id="JAOTOJ010000008">
    <property type="protein sequence ID" value="KAK9396409.1"/>
    <property type="molecule type" value="Genomic_DNA"/>
</dbReference>
<evidence type="ECO:0000256" key="24">
    <source>
        <dbReference type="ARBA" id="ARBA00023242"/>
    </source>
</evidence>
<dbReference type="InterPro" id="IPR008979">
    <property type="entry name" value="Galactose-bd-like_sf"/>
</dbReference>
<dbReference type="SUPFAM" id="SSF54001">
    <property type="entry name" value="Cysteine proteinases"/>
    <property type="match status" value="1"/>
</dbReference>
<dbReference type="Pfam" id="PF00521">
    <property type="entry name" value="DNA_topoisoIV"/>
    <property type="match status" value="1"/>
</dbReference>
<evidence type="ECO:0000256" key="29">
    <source>
        <dbReference type="PROSITE-ProRule" id="PRU01384"/>
    </source>
</evidence>
<evidence type="ECO:0000256" key="9">
    <source>
        <dbReference type="ARBA" id="ARBA00009390"/>
    </source>
</evidence>
<keyword evidence="20" id="KW-0460">Magnesium</keyword>
<evidence type="ECO:0000256" key="18">
    <source>
        <dbReference type="ARBA" id="ARBA00022833"/>
    </source>
</evidence>
<dbReference type="GO" id="GO:0006516">
    <property type="term" value="P:glycoprotein catabolic process"/>
    <property type="evidence" value="ECO:0007669"/>
    <property type="project" value="InterPro"/>
</dbReference>
<dbReference type="SMART" id="SM00433">
    <property type="entry name" value="TOP2c"/>
    <property type="match status" value="1"/>
</dbReference>
<dbReference type="InterPro" id="IPR013506">
    <property type="entry name" value="Topo_IIA_bsu_dom2"/>
</dbReference>
<evidence type="ECO:0000256" key="19">
    <source>
        <dbReference type="ARBA" id="ARBA00022840"/>
    </source>
</evidence>
<evidence type="ECO:0000259" key="31">
    <source>
        <dbReference type="PROSITE" id="PS50880"/>
    </source>
</evidence>
<dbReference type="InterPro" id="IPR001154">
    <property type="entry name" value="TopoII_euk"/>
</dbReference>
<comment type="cofactor">
    <cofactor evidence="5">
        <name>Zn(2+)</name>
        <dbReference type="ChEBI" id="CHEBI:29105"/>
    </cofactor>
</comment>
<evidence type="ECO:0000256" key="10">
    <source>
        <dbReference type="ARBA" id="ARBA00011080"/>
    </source>
</evidence>
<dbReference type="FunFam" id="3.30.1490.30:FF:000001">
    <property type="entry name" value="DNA topoisomerase 2"/>
    <property type="match status" value="1"/>
</dbReference>
<dbReference type="PRINTS" id="PR00418">
    <property type="entry name" value="TPI2FAMILY"/>
</dbReference>
<evidence type="ECO:0000256" key="22">
    <source>
        <dbReference type="ARBA" id="ARBA00023125"/>
    </source>
</evidence>
<dbReference type="CDD" id="cd03481">
    <property type="entry name" value="TopoIIA_Trans_ScTopoIIA"/>
    <property type="match status" value="1"/>
</dbReference>
<keyword evidence="16" id="KW-0547">Nucleotide-binding</keyword>
<dbReference type="EC" id="5.6.2.2" evidence="12"/>
<dbReference type="InterPro" id="IPR013760">
    <property type="entry name" value="Topo_IIA-like_dom_sf"/>
</dbReference>
<dbReference type="Gene3D" id="3.30.230.10">
    <property type="match status" value="1"/>
</dbReference>
<dbReference type="SUPFAM" id="SSF56719">
    <property type="entry name" value="Type II DNA topoisomerase"/>
    <property type="match status" value="1"/>
</dbReference>
<evidence type="ECO:0000256" key="21">
    <source>
        <dbReference type="ARBA" id="ARBA00023029"/>
    </source>
</evidence>
<feature type="region of interest" description="Disordered" evidence="30">
    <location>
        <begin position="1598"/>
        <end position="1627"/>
    </location>
</feature>
<dbReference type="PROSITE" id="PS00177">
    <property type="entry name" value="TOPOISOMERASE_II"/>
    <property type="match status" value="1"/>
</dbReference>
<dbReference type="InterPro" id="IPR038680">
    <property type="entry name" value="PAW_sf"/>
</dbReference>
<keyword evidence="14" id="KW-0963">Cytoplasm</keyword>
<dbReference type="GO" id="GO:0003918">
    <property type="term" value="F:DNA topoisomerase type II (double strand cut, ATP-hydrolyzing) activity"/>
    <property type="evidence" value="ECO:0007669"/>
    <property type="project" value="UniProtKB-EC"/>
</dbReference>
<feature type="compositionally biased region" description="Basic and acidic residues" evidence="30">
    <location>
        <begin position="1846"/>
        <end position="1858"/>
    </location>
</feature>
<dbReference type="InterPro" id="IPR013759">
    <property type="entry name" value="Topo_IIA_B_C"/>
</dbReference>
<dbReference type="SMART" id="SM00460">
    <property type="entry name" value="TGc"/>
    <property type="match status" value="1"/>
</dbReference>
<dbReference type="Gene3D" id="3.30.1360.40">
    <property type="match status" value="1"/>
</dbReference>
<dbReference type="Pfam" id="PF01841">
    <property type="entry name" value="Transglut_core"/>
    <property type="match status" value="1"/>
</dbReference>
<dbReference type="InterPro" id="IPR020568">
    <property type="entry name" value="Ribosomal_Su5_D2-typ_SF"/>
</dbReference>
<accession>A0AAW1B2R9</accession>
<evidence type="ECO:0000256" key="30">
    <source>
        <dbReference type="SAM" id="MobiDB-lite"/>
    </source>
</evidence>
<dbReference type="Pfam" id="PF02518">
    <property type="entry name" value="HATPase_c"/>
    <property type="match status" value="1"/>
</dbReference>
<dbReference type="GO" id="GO:0046872">
    <property type="term" value="F:metal ion binding"/>
    <property type="evidence" value="ECO:0007669"/>
    <property type="project" value="UniProtKB-KW"/>
</dbReference>
<proteinExistence type="inferred from homology"/>
<dbReference type="Gene3D" id="3.10.620.30">
    <property type="match status" value="1"/>
</dbReference>
<keyword evidence="18" id="KW-0862">Zinc</keyword>
<dbReference type="CDD" id="cd00187">
    <property type="entry name" value="TOP4c"/>
    <property type="match status" value="1"/>
</dbReference>
<evidence type="ECO:0000256" key="25">
    <source>
        <dbReference type="ARBA" id="ARBA00024870"/>
    </source>
</evidence>
<dbReference type="Gene3D" id="3.30.1490.30">
    <property type="match status" value="1"/>
</dbReference>
<name>A0AAW1B2R9_CROAD</name>
<feature type="region of interest" description="Disordered" evidence="30">
    <location>
        <begin position="1974"/>
        <end position="2061"/>
    </location>
</feature>